<feature type="non-terminal residue" evidence="2">
    <location>
        <position position="350"/>
    </location>
</feature>
<dbReference type="AlphaFoldDB" id="A0A7J6VV86"/>
<dbReference type="InterPro" id="IPR036691">
    <property type="entry name" value="Endo/exonu/phosph_ase_sf"/>
</dbReference>
<dbReference type="Gene3D" id="3.60.10.10">
    <property type="entry name" value="Endonuclease/exonuclease/phosphatase"/>
    <property type="match status" value="1"/>
</dbReference>
<dbReference type="Pfam" id="PF03372">
    <property type="entry name" value="Exo_endo_phos"/>
    <property type="match status" value="1"/>
</dbReference>
<comment type="caution">
    <text evidence="2">The sequence shown here is derived from an EMBL/GenBank/DDBJ whole genome shotgun (WGS) entry which is preliminary data.</text>
</comment>
<proteinExistence type="predicted"/>
<keyword evidence="3" id="KW-1185">Reference proteome</keyword>
<name>A0A7J6VV86_THATH</name>
<dbReference type="GO" id="GO:0003824">
    <property type="term" value="F:catalytic activity"/>
    <property type="evidence" value="ECO:0007669"/>
    <property type="project" value="InterPro"/>
</dbReference>
<protein>
    <submittedName>
        <fullName evidence="2">Dnase i-like superfamily protein</fullName>
    </submittedName>
</protein>
<feature type="domain" description="Endonuclease/exonuclease/phosphatase" evidence="1">
    <location>
        <begin position="5"/>
        <end position="123"/>
    </location>
</feature>
<dbReference type="OrthoDB" id="1932741at2759"/>
<organism evidence="2 3">
    <name type="scientific">Thalictrum thalictroides</name>
    <name type="common">Rue-anemone</name>
    <name type="synonym">Anemone thalictroides</name>
    <dbReference type="NCBI Taxonomy" id="46969"/>
    <lineage>
        <taxon>Eukaryota</taxon>
        <taxon>Viridiplantae</taxon>
        <taxon>Streptophyta</taxon>
        <taxon>Embryophyta</taxon>
        <taxon>Tracheophyta</taxon>
        <taxon>Spermatophyta</taxon>
        <taxon>Magnoliopsida</taxon>
        <taxon>Ranunculales</taxon>
        <taxon>Ranunculaceae</taxon>
        <taxon>Thalictroideae</taxon>
        <taxon>Thalictrum</taxon>
    </lineage>
</organism>
<sequence length="350" mass="39996">MTFVYARNPRNQRQQLWVDIKRISDTMQSPWSVIGDFNNVLFADEMVGGDPVHPRETAHFMECVVHFGLLDLNASGFFFTWSNSSLGAGRICSRIDRCLVNHLWITSFPGSGTCFKPNGVSDHSPILLCWYDVHLKKSPFRFSNGWLQLPSFLDIVKEGWQLDVIENPMLVLVLKLTNLKNLLRAWVANTGSNLHNRVNEARCDLFRMQTLLHDSPNDVQLAVQEKQMLRKYGNLARAELAIMKQRSDCEWMTMGDKGTGYFHSMVKERRRRNAIFSVEDEHGNTITDQNQISATIVQFYEGLMGSEGDMEIDTSVIDSMSPRAVLTDYQFNTEALAAWEEEFPDNATVD</sequence>
<dbReference type="Proteomes" id="UP000554482">
    <property type="component" value="Unassembled WGS sequence"/>
</dbReference>
<dbReference type="InterPro" id="IPR005135">
    <property type="entry name" value="Endo/exonuclease/phosphatase"/>
</dbReference>
<dbReference type="SUPFAM" id="SSF56219">
    <property type="entry name" value="DNase I-like"/>
    <property type="match status" value="1"/>
</dbReference>
<dbReference type="EMBL" id="JABWDY010026702">
    <property type="protein sequence ID" value="KAF5188488.1"/>
    <property type="molecule type" value="Genomic_DNA"/>
</dbReference>
<evidence type="ECO:0000313" key="3">
    <source>
        <dbReference type="Proteomes" id="UP000554482"/>
    </source>
</evidence>
<evidence type="ECO:0000259" key="1">
    <source>
        <dbReference type="Pfam" id="PF03372"/>
    </source>
</evidence>
<gene>
    <name evidence="2" type="ORF">FRX31_021925</name>
</gene>
<dbReference type="PANTHER" id="PTHR33710:SF64">
    <property type="entry name" value="ENDONUCLEASE_EXONUCLEASE_PHOSPHATASE DOMAIN-CONTAINING PROTEIN"/>
    <property type="match status" value="1"/>
</dbReference>
<evidence type="ECO:0000313" key="2">
    <source>
        <dbReference type="EMBL" id="KAF5188488.1"/>
    </source>
</evidence>
<dbReference type="PANTHER" id="PTHR33710">
    <property type="entry name" value="BNAC02G09200D PROTEIN"/>
    <property type="match status" value="1"/>
</dbReference>
<accession>A0A7J6VV86</accession>
<reference evidence="2 3" key="1">
    <citation type="submission" date="2020-06" db="EMBL/GenBank/DDBJ databases">
        <title>Transcriptomic and genomic resources for Thalictrum thalictroides and T. hernandezii: Facilitating candidate gene discovery in an emerging model plant lineage.</title>
        <authorList>
            <person name="Arias T."/>
            <person name="Riano-Pachon D.M."/>
            <person name="Di Stilio V.S."/>
        </authorList>
    </citation>
    <scope>NUCLEOTIDE SEQUENCE [LARGE SCALE GENOMIC DNA]</scope>
    <source>
        <strain evidence="3">cv. WT478/WT964</strain>
        <tissue evidence="2">Leaves</tissue>
    </source>
</reference>